<dbReference type="Proteomes" id="UP001177209">
    <property type="component" value="Unassembled WGS sequence"/>
</dbReference>
<evidence type="ECO:0000313" key="12">
    <source>
        <dbReference type="EMBL" id="KAK1187347.1"/>
    </source>
</evidence>
<dbReference type="Gene3D" id="1.20.1070.10">
    <property type="entry name" value="Rhodopsin 7-helix transmembrane proteins"/>
    <property type="match status" value="1"/>
</dbReference>
<dbReference type="PROSITE" id="PS50262">
    <property type="entry name" value="G_PROTEIN_RECEP_F1_2"/>
    <property type="match status" value="1"/>
</dbReference>
<keyword evidence="2" id="KW-1003">Cell membrane</keyword>
<name>A0AA40GJI9_PYGPA</name>
<evidence type="ECO:0000256" key="8">
    <source>
        <dbReference type="ARBA" id="ARBA00023170"/>
    </source>
</evidence>
<dbReference type="GO" id="GO:0005886">
    <property type="term" value="C:plasma membrane"/>
    <property type="evidence" value="ECO:0007669"/>
    <property type="project" value="UniProtKB-SubCell"/>
</dbReference>
<evidence type="ECO:0000259" key="11">
    <source>
        <dbReference type="PROSITE" id="PS50262"/>
    </source>
</evidence>
<evidence type="ECO:0000256" key="1">
    <source>
        <dbReference type="ARBA" id="ARBA00004651"/>
    </source>
</evidence>
<keyword evidence="9" id="KW-0807">Transducer</keyword>
<evidence type="ECO:0000256" key="4">
    <source>
        <dbReference type="ARBA" id="ARBA00022692"/>
    </source>
</evidence>
<organism evidence="12 13">
    <name type="scientific">Pygoscelis papua</name>
    <name type="common">Gentoo penguin</name>
    <dbReference type="NCBI Taxonomy" id="30457"/>
    <lineage>
        <taxon>Eukaryota</taxon>
        <taxon>Metazoa</taxon>
        <taxon>Chordata</taxon>
        <taxon>Craniata</taxon>
        <taxon>Vertebrata</taxon>
        <taxon>Euteleostomi</taxon>
        <taxon>Archelosauria</taxon>
        <taxon>Archosauria</taxon>
        <taxon>Dinosauria</taxon>
        <taxon>Saurischia</taxon>
        <taxon>Theropoda</taxon>
        <taxon>Coelurosauria</taxon>
        <taxon>Aves</taxon>
        <taxon>Neognathae</taxon>
        <taxon>Neoaves</taxon>
        <taxon>Aequornithes</taxon>
        <taxon>Sphenisciformes</taxon>
        <taxon>Spheniscidae</taxon>
        <taxon>Pygoscelis</taxon>
    </lineage>
</organism>
<keyword evidence="5 10" id="KW-1133">Transmembrane helix</keyword>
<feature type="transmembrane region" description="Helical" evidence="10">
    <location>
        <begin position="25"/>
        <end position="50"/>
    </location>
</feature>
<feature type="non-terminal residue" evidence="12">
    <location>
        <position position="1"/>
    </location>
</feature>
<dbReference type="AlphaFoldDB" id="A0AA40GJI9"/>
<feature type="transmembrane region" description="Helical" evidence="10">
    <location>
        <begin position="193"/>
        <end position="215"/>
    </location>
</feature>
<dbReference type="PANTHER" id="PTHR26453">
    <property type="entry name" value="OLFACTORY RECEPTOR"/>
    <property type="match status" value="1"/>
</dbReference>
<dbReference type="Pfam" id="PF13853">
    <property type="entry name" value="7tm_4"/>
    <property type="match status" value="1"/>
</dbReference>
<dbReference type="EMBL" id="JAHCLZ010014746">
    <property type="protein sequence ID" value="KAK1187347.1"/>
    <property type="molecule type" value="Genomic_DNA"/>
</dbReference>
<evidence type="ECO:0000256" key="9">
    <source>
        <dbReference type="ARBA" id="ARBA00023224"/>
    </source>
</evidence>
<sequence>TETSQTLLTEFTLLGLPSDLKLQQFILGFFALTYIITLLGNLLIFCLIYLDPHLHIPMYCFLRHLSLIDICYPSSTFLPLLISFLAQRRTISLTGYAVQMYMFLVLATTECILLAVFVAICLPLHHIMSNRKCVTLTSLSRASELPITQTVLTWKLPYCGPSVIDHFFCEMSAVLQLACADTYLIKLVTQVGCLFTLLMPTTFIVFSYMDILVTILKINSAKGREKAFSTCLSLLMFVVLFYGSAIYMYMKPNFFHSPQKTKSSLSYTILFTPMLNPIIYSPRNMKVEKALVRLIRREPWP</sequence>
<feature type="non-terminal residue" evidence="12">
    <location>
        <position position="301"/>
    </location>
</feature>
<evidence type="ECO:0000256" key="7">
    <source>
        <dbReference type="ARBA" id="ARBA00023136"/>
    </source>
</evidence>
<keyword evidence="6" id="KW-0297">G-protein coupled receptor</keyword>
<dbReference type="InterPro" id="IPR000725">
    <property type="entry name" value="Olfact_rcpt"/>
</dbReference>
<keyword evidence="7 10" id="KW-0472">Membrane</keyword>
<dbReference type="FunFam" id="1.20.1070.10:FF:000015">
    <property type="entry name" value="Olfactory receptor"/>
    <property type="match status" value="1"/>
</dbReference>
<evidence type="ECO:0000256" key="6">
    <source>
        <dbReference type="ARBA" id="ARBA00023040"/>
    </source>
</evidence>
<comment type="caution">
    <text evidence="12">The sequence shown here is derived from an EMBL/GenBank/DDBJ whole genome shotgun (WGS) entry which is preliminary data.</text>
</comment>
<dbReference type="SUPFAM" id="SSF81321">
    <property type="entry name" value="Family A G protein-coupled receptor-like"/>
    <property type="match status" value="1"/>
</dbReference>
<evidence type="ECO:0000256" key="3">
    <source>
        <dbReference type="ARBA" id="ARBA00022606"/>
    </source>
</evidence>
<feature type="transmembrane region" description="Helical" evidence="10">
    <location>
        <begin position="227"/>
        <end position="250"/>
    </location>
</feature>
<keyword evidence="3" id="KW-0716">Sensory transduction</keyword>
<comment type="subcellular location">
    <subcellularLocation>
        <location evidence="1">Cell membrane</location>
        <topology evidence="1">Multi-pass membrane protein</topology>
    </subcellularLocation>
</comment>
<evidence type="ECO:0000256" key="5">
    <source>
        <dbReference type="ARBA" id="ARBA00022989"/>
    </source>
</evidence>
<dbReference type="GO" id="GO:0004930">
    <property type="term" value="F:G protein-coupled receptor activity"/>
    <property type="evidence" value="ECO:0007669"/>
    <property type="project" value="UniProtKB-KW"/>
</dbReference>
<accession>A0AA40GJI9</accession>
<dbReference type="GO" id="GO:0004984">
    <property type="term" value="F:olfactory receptor activity"/>
    <property type="evidence" value="ECO:0007669"/>
    <property type="project" value="InterPro"/>
</dbReference>
<proteinExistence type="predicted"/>
<keyword evidence="8" id="KW-0675">Receptor</keyword>
<keyword evidence="4 10" id="KW-0812">Transmembrane</keyword>
<gene>
    <name evidence="12" type="primary">Or2a5</name>
    <name evidence="12" type="ORF">KCX86_0011755</name>
</gene>
<dbReference type="PRINTS" id="PR00245">
    <property type="entry name" value="OLFACTORYR"/>
</dbReference>
<reference evidence="12" key="1">
    <citation type="submission" date="2021-05" db="EMBL/GenBank/DDBJ databases">
        <title>A comprehensive genomic history of the evolution of penguins.</title>
        <authorList>
            <person name="Bi X."/>
        </authorList>
    </citation>
    <scope>NUCLEOTIDE SEQUENCE</scope>
    <source>
        <strain evidence="12">Gentoo_SouthGeorgia</strain>
        <tissue evidence="12">Blood</tissue>
    </source>
</reference>
<dbReference type="InterPro" id="IPR017452">
    <property type="entry name" value="GPCR_Rhodpsn_7TM"/>
</dbReference>
<evidence type="ECO:0000256" key="2">
    <source>
        <dbReference type="ARBA" id="ARBA00022475"/>
    </source>
</evidence>
<keyword evidence="13" id="KW-1185">Reference proteome</keyword>
<feature type="transmembrane region" description="Helical" evidence="10">
    <location>
        <begin position="98"/>
        <end position="122"/>
    </location>
</feature>
<feature type="transmembrane region" description="Helical" evidence="10">
    <location>
        <begin position="62"/>
        <end position="86"/>
    </location>
</feature>
<evidence type="ECO:0000256" key="10">
    <source>
        <dbReference type="SAM" id="Phobius"/>
    </source>
</evidence>
<evidence type="ECO:0000313" key="13">
    <source>
        <dbReference type="Proteomes" id="UP001177209"/>
    </source>
</evidence>
<protein>
    <submittedName>
        <fullName evidence="12">OR2A5 protein</fullName>
    </submittedName>
</protein>
<feature type="domain" description="G-protein coupled receptors family 1 profile" evidence="11">
    <location>
        <begin position="40"/>
        <end position="280"/>
    </location>
</feature>